<dbReference type="SUPFAM" id="SSF51182">
    <property type="entry name" value="RmlC-like cupins"/>
    <property type="match status" value="1"/>
</dbReference>
<dbReference type="Proteomes" id="UP000317344">
    <property type="component" value="Chromosome"/>
</dbReference>
<dbReference type="Pfam" id="PF07883">
    <property type="entry name" value="Cupin_2"/>
    <property type="match status" value="1"/>
</dbReference>
<organism evidence="2 3">
    <name type="scientific">Tomitella fengzijianii</name>
    <dbReference type="NCBI Taxonomy" id="2597660"/>
    <lineage>
        <taxon>Bacteria</taxon>
        <taxon>Bacillati</taxon>
        <taxon>Actinomycetota</taxon>
        <taxon>Actinomycetes</taxon>
        <taxon>Mycobacteriales</taxon>
        <taxon>Tomitella</taxon>
    </lineage>
</organism>
<sequence>MTDHHGLIDAVAPRGARPGVKRIMVADGARVIVFRFAAGQILAEHKAAFPILVQSIDGHIEFTADGRTVDLHPGDVAHLSARLLHEVRAVTDATLLLTMLDPAAATGEE</sequence>
<accession>A0A516X7J3</accession>
<name>A0A516X7J3_9ACTN</name>
<evidence type="ECO:0000259" key="1">
    <source>
        <dbReference type="Pfam" id="PF07883"/>
    </source>
</evidence>
<dbReference type="PANTHER" id="PTHR37694:SF1">
    <property type="entry name" value="SLR8022 PROTEIN"/>
    <property type="match status" value="1"/>
</dbReference>
<proteinExistence type="predicted"/>
<protein>
    <submittedName>
        <fullName evidence="2">Cupin domain-containing protein</fullName>
    </submittedName>
</protein>
<reference evidence="2 3" key="2">
    <citation type="submission" date="2019-07" db="EMBL/GenBank/DDBJ databases">
        <authorList>
            <person name="Huang Y."/>
        </authorList>
    </citation>
    <scope>NUCLEOTIDE SEQUENCE [LARGE SCALE GENOMIC DNA]</scope>
    <source>
        <strain evidence="2 3">HY188</strain>
    </source>
</reference>
<dbReference type="PANTHER" id="PTHR37694">
    <property type="entry name" value="SLR8022 PROTEIN"/>
    <property type="match status" value="1"/>
</dbReference>
<feature type="domain" description="Cupin type-2" evidence="1">
    <location>
        <begin position="56"/>
        <end position="98"/>
    </location>
</feature>
<reference evidence="2 3" key="1">
    <citation type="submission" date="2019-07" db="EMBL/GenBank/DDBJ databases">
        <title>Tomitella cavernea sp. nov., an actinomycete isolated from soil.</title>
        <authorList>
            <person name="Cheng J."/>
        </authorList>
    </citation>
    <scope>NUCLEOTIDE SEQUENCE [LARGE SCALE GENOMIC DNA]</scope>
    <source>
        <strain evidence="2 3">HY188</strain>
    </source>
</reference>
<evidence type="ECO:0000313" key="2">
    <source>
        <dbReference type="EMBL" id="QDQ99034.1"/>
    </source>
</evidence>
<evidence type="ECO:0000313" key="3">
    <source>
        <dbReference type="Proteomes" id="UP000317344"/>
    </source>
</evidence>
<gene>
    <name evidence="2" type="ORF">FO059_04710</name>
</gene>
<dbReference type="Gene3D" id="2.60.120.10">
    <property type="entry name" value="Jelly Rolls"/>
    <property type="match status" value="1"/>
</dbReference>
<keyword evidence="3" id="KW-1185">Reference proteome</keyword>
<dbReference type="EMBL" id="CP041765">
    <property type="protein sequence ID" value="QDQ99034.1"/>
    <property type="molecule type" value="Genomic_DNA"/>
</dbReference>
<dbReference type="InterPro" id="IPR011051">
    <property type="entry name" value="RmlC_Cupin_sf"/>
</dbReference>
<dbReference type="CDD" id="cd02230">
    <property type="entry name" value="cupin_HP0902-like"/>
    <property type="match status" value="1"/>
</dbReference>
<dbReference type="InterPro" id="IPR014710">
    <property type="entry name" value="RmlC-like_jellyroll"/>
</dbReference>
<dbReference type="AlphaFoldDB" id="A0A516X7J3"/>
<dbReference type="KEGG" id="toy:FO059_04710"/>
<dbReference type="OrthoDB" id="1121052at2"/>
<dbReference type="InterPro" id="IPR013096">
    <property type="entry name" value="Cupin_2"/>
</dbReference>